<evidence type="ECO:0000313" key="3">
    <source>
        <dbReference type="Proteomes" id="UP000053240"/>
    </source>
</evidence>
<dbReference type="Gene3D" id="1.10.287.500">
    <property type="entry name" value="Helix hairpin bin"/>
    <property type="match status" value="1"/>
</dbReference>
<name>A0A0N1PKB0_PAPMA</name>
<reference evidence="2 3" key="1">
    <citation type="journal article" date="2015" name="Nat. Commun.">
        <title>Outbred genome sequencing and CRISPR/Cas9 gene editing in butterflies.</title>
        <authorList>
            <person name="Li X."/>
            <person name="Fan D."/>
            <person name="Zhang W."/>
            <person name="Liu G."/>
            <person name="Zhang L."/>
            <person name="Zhao L."/>
            <person name="Fang X."/>
            <person name="Chen L."/>
            <person name="Dong Y."/>
            <person name="Chen Y."/>
            <person name="Ding Y."/>
            <person name="Zhao R."/>
            <person name="Feng M."/>
            <person name="Zhu Y."/>
            <person name="Feng Y."/>
            <person name="Jiang X."/>
            <person name="Zhu D."/>
            <person name="Xiang H."/>
            <person name="Feng X."/>
            <person name="Li S."/>
            <person name="Wang J."/>
            <person name="Zhang G."/>
            <person name="Kronforst M.R."/>
            <person name="Wang W."/>
        </authorList>
    </citation>
    <scope>NUCLEOTIDE SEQUENCE [LARGE SCALE GENOMIC DNA]</scope>
    <source>
        <strain evidence="2">Ya'a_city_454_Pm</strain>
        <tissue evidence="2">Whole body</tissue>
    </source>
</reference>
<dbReference type="Proteomes" id="UP000053240">
    <property type="component" value="Unassembled WGS sequence"/>
</dbReference>
<proteinExistence type="predicted"/>
<keyword evidence="1" id="KW-0175">Coiled coil</keyword>
<evidence type="ECO:0000313" key="2">
    <source>
        <dbReference type="EMBL" id="KPJ19544.1"/>
    </source>
</evidence>
<protein>
    <submittedName>
        <fullName evidence="2">Uncharacterized protein</fullName>
    </submittedName>
</protein>
<dbReference type="InParanoid" id="A0A0N1PKB0"/>
<sequence>MASFAITDVYPSCNEETYRQRMFPHPMRAIHHQNNFPFPSFLYKKSVGRETGLKLSLRNAQSFDKTKNYLRVMPVCVVVLLHQTSRPFVQQKLLSSTSVKSSLNTAKVRQCFQPPEELPAVLPPLLLLTKELELLPELLLAFVEKTLEDAEDKIEKTAKKLASKASEDAQAAIKEVRAAIASAGKLTDEIEKSLKDLEEKVDKIKDVCLFEDISGTTQQILMKFVTDVEHSLEEHIVKMSKLSLLTGSVVLLVALAVFSTVEAGRPPPQKREPLDVKKKLEELSEKIAKILKDAKEKAEKTAKAIAAKASEEVKAAIKDAQDALAAAQKINAKVEEAFENLAKKIEKAINDIAKGNQ</sequence>
<accession>A0A0N1PKB0</accession>
<evidence type="ECO:0000256" key="1">
    <source>
        <dbReference type="SAM" id="Coils"/>
    </source>
</evidence>
<gene>
    <name evidence="2" type="ORF">RR48_01286</name>
</gene>
<feature type="coiled-coil region" evidence="1">
    <location>
        <begin position="277"/>
        <end position="351"/>
    </location>
</feature>
<organism evidence="2 3">
    <name type="scientific">Papilio machaon</name>
    <name type="common">Old World swallowtail butterfly</name>
    <dbReference type="NCBI Taxonomy" id="76193"/>
    <lineage>
        <taxon>Eukaryota</taxon>
        <taxon>Metazoa</taxon>
        <taxon>Ecdysozoa</taxon>
        <taxon>Arthropoda</taxon>
        <taxon>Hexapoda</taxon>
        <taxon>Insecta</taxon>
        <taxon>Pterygota</taxon>
        <taxon>Neoptera</taxon>
        <taxon>Endopterygota</taxon>
        <taxon>Lepidoptera</taxon>
        <taxon>Glossata</taxon>
        <taxon>Ditrysia</taxon>
        <taxon>Papilionoidea</taxon>
        <taxon>Papilionidae</taxon>
        <taxon>Papilioninae</taxon>
        <taxon>Papilio</taxon>
    </lineage>
</organism>
<keyword evidence="3" id="KW-1185">Reference proteome</keyword>
<dbReference type="EMBL" id="KQ459892">
    <property type="protein sequence ID" value="KPJ19544.1"/>
    <property type="molecule type" value="Genomic_DNA"/>
</dbReference>
<feature type="coiled-coil region" evidence="1">
    <location>
        <begin position="140"/>
        <end position="207"/>
    </location>
</feature>
<dbReference type="AlphaFoldDB" id="A0A0N1PKB0"/>